<reference evidence="4" key="1">
    <citation type="journal article" date="2023" name="Genome Biol. Evol.">
        <title>First Whole Genome Sequence and Flow Cytometry Genome Size Data for the Lichen-Forming Fungus Ramalina farinacea (Ascomycota).</title>
        <authorList>
            <person name="Llewellyn T."/>
            <person name="Mian S."/>
            <person name="Hill R."/>
            <person name="Leitch I.J."/>
            <person name="Gaya E."/>
        </authorList>
    </citation>
    <scope>NUCLEOTIDE SEQUENCE</scope>
    <source>
        <strain evidence="4">LIQ254RAFAR</strain>
    </source>
</reference>
<dbReference type="Gene3D" id="1.10.510.10">
    <property type="entry name" value="Transferase(Phosphotransferase) domain 1"/>
    <property type="match status" value="1"/>
</dbReference>
<feature type="compositionally biased region" description="Low complexity" evidence="2">
    <location>
        <begin position="645"/>
        <end position="673"/>
    </location>
</feature>
<dbReference type="GO" id="GO:0004672">
    <property type="term" value="F:protein kinase activity"/>
    <property type="evidence" value="ECO:0007669"/>
    <property type="project" value="InterPro"/>
</dbReference>
<organism evidence="4 5">
    <name type="scientific">Ramalina farinacea</name>
    <dbReference type="NCBI Taxonomy" id="258253"/>
    <lineage>
        <taxon>Eukaryota</taxon>
        <taxon>Fungi</taxon>
        <taxon>Dikarya</taxon>
        <taxon>Ascomycota</taxon>
        <taxon>Pezizomycotina</taxon>
        <taxon>Lecanoromycetes</taxon>
        <taxon>OSLEUM clade</taxon>
        <taxon>Lecanoromycetidae</taxon>
        <taxon>Lecanorales</taxon>
        <taxon>Lecanorineae</taxon>
        <taxon>Ramalinaceae</taxon>
        <taxon>Ramalina</taxon>
    </lineage>
</organism>
<evidence type="ECO:0000313" key="5">
    <source>
        <dbReference type="Proteomes" id="UP001161017"/>
    </source>
</evidence>
<dbReference type="InterPro" id="IPR055231">
    <property type="entry name" value="2AA_helical"/>
</dbReference>
<dbReference type="AlphaFoldDB" id="A0AA43QMA3"/>
<dbReference type="PANTHER" id="PTHR12984:SF3">
    <property type="entry name" value="N-TERMINAL KINASE-LIKE PROTEIN"/>
    <property type="match status" value="1"/>
</dbReference>
<dbReference type="SUPFAM" id="SSF48371">
    <property type="entry name" value="ARM repeat"/>
    <property type="match status" value="1"/>
</dbReference>
<comment type="caution">
    <text evidence="4">The sequence shown here is derived from an EMBL/GenBank/DDBJ whole genome shotgun (WGS) entry which is preliminary data.</text>
</comment>
<keyword evidence="5" id="KW-1185">Reference proteome</keyword>
<evidence type="ECO:0000256" key="2">
    <source>
        <dbReference type="SAM" id="MobiDB-lite"/>
    </source>
</evidence>
<dbReference type="Gene3D" id="1.25.10.10">
    <property type="entry name" value="Leucine-rich Repeat Variant"/>
    <property type="match status" value="1"/>
</dbReference>
<feature type="domain" description="Protein kinase" evidence="3">
    <location>
        <begin position="1"/>
        <end position="242"/>
    </location>
</feature>
<evidence type="ECO:0000313" key="4">
    <source>
        <dbReference type="EMBL" id="MDI1487283.1"/>
    </source>
</evidence>
<dbReference type="Gene3D" id="3.30.200.20">
    <property type="entry name" value="Phosphorylase Kinase, domain 1"/>
    <property type="match status" value="1"/>
</dbReference>
<gene>
    <name evidence="4" type="primary">CEX1</name>
    <name evidence="4" type="ORF">OHK93_006552</name>
</gene>
<dbReference type="EMBL" id="JAPUFD010000005">
    <property type="protein sequence ID" value="MDI1487283.1"/>
    <property type="molecule type" value="Genomic_DNA"/>
</dbReference>
<evidence type="ECO:0000259" key="3">
    <source>
        <dbReference type="PROSITE" id="PS50011"/>
    </source>
</evidence>
<name>A0AA43QMA3_9LECA</name>
<dbReference type="InterPro" id="IPR011009">
    <property type="entry name" value="Kinase-like_dom_sf"/>
</dbReference>
<protein>
    <submittedName>
        <fullName evidence="4">Nuclear aminoacylation-dependent tRNA export pathway component</fullName>
    </submittedName>
</protein>
<feature type="compositionally biased region" description="Polar residues" evidence="2">
    <location>
        <begin position="674"/>
        <end position="684"/>
    </location>
</feature>
<dbReference type="Pfam" id="PF22956">
    <property type="entry name" value="VPS15-like_hel"/>
    <property type="match status" value="1"/>
</dbReference>
<dbReference type="InterPro" id="IPR016024">
    <property type="entry name" value="ARM-type_fold"/>
</dbReference>
<feature type="compositionally biased region" description="Acidic residues" evidence="2">
    <location>
        <begin position="710"/>
        <end position="720"/>
    </location>
</feature>
<dbReference type="GO" id="GO:0005737">
    <property type="term" value="C:cytoplasm"/>
    <property type="evidence" value="ECO:0007669"/>
    <property type="project" value="TreeGrafter"/>
</dbReference>
<proteinExistence type="predicted"/>
<feature type="region of interest" description="Disordered" evidence="2">
    <location>
        <begin position="604"/>
        <end position="720"/>
    </location>
</feature>
<keyword evidence="1" id="KW-0677">Repeat</keyword>
<evidence type="ECO:0000256" key="1">
    <source>
        <dbReference type="ARBA" id="ARBA00022737"/>
    </source>
</evidence>
<sequence>MRTLRHPGVIKVLDTVETENYIYVATERVLPLSGSARGNTLNEETSKWGLYVVANTLAFINDEASSVHGAVRLSSIFTSQSGEWRLGGFEILSSLKDDEAIIYHHGTSIPGSRTYTTPEIAKSGWETIKRNPLPVTDAYGFGILIFEVFNGCSIASDQVGLTKNVPSSMQPSYRRLCNANPKARLSISHFRDQGKRSGGFFGSTLIKLSDGIESLGLKSEGERIAFMQELDEVSDDFPEDFLSVKVLPELLKSVEFGGGGPEVFASVMKIGKKLPGEQWDSRITPVIVRLFANPDRAIRVCLLDNLPQMIDHLSQKTVNDKIFPQMVTGFTDVAPLVREQTVKAILTVISKLADRTVNGELLKHLAKTSNDEQPGIRTNTTICMGKIARNLGQNTRQRVLIAAFTRSLRDPFVHARHAGLLALASTADLFSEEDCAIKILPALCSPLIDKEKLVRDQANKAFEIYLQRIRKYSATLPETLLPPATVAASGVISRTDTPSQDSIGWAGWSISSFTNRLGSASGAMKTAAPVNANDNSASDQPSLSAAATLTSQRPQLAASATLANHQAAQKESGVLPSPASDKHSYLEKAIEDEDVDEAWGDFADDTFMNATPGSQPLHESKRSPPASYDDGGEPDFEGWLKAQTLSKSKSKGPLPKGLSKTPARAKATAATPPISTLANANQRLGTRGRAGDSPKQKPGPAKAIDVQPMEAEDDWGDAWD</sequence>
<dbReference type="SUPFAM" id="SSF56112">
    <property type="entry name" value="Protein kinase-like (PK-like)"/>
    <property type="match status" value="1"/>
</dbReference>
<dbReference type="InterPro" id="IPR011989">
    <property type="entry name" value="ARM-like"/>
</dbReference>
<dbReference type="GO" id="GO:0006409">
    <property type="term" value="P:tRNA export from nucleus"/>
    <property type="evidence" value="ECO:0007669"/>
    <property type="project" value="TreeGrafter"/>
</dbReference>
<dbReference type="InterPro" id="IPR000719">
    <property type="entry name" value="Prot_kinase_dom"/>
</dbReference>
<dbReference type="InterPro" id="IPR051177">
    <property type="entry name" value="CIK-Related_Protein"/>
</dbReference>
<dbReference type="PANTHER" id="PTHR12984">
    <property type="entry name" value="SCY1-RELATED S/T PROTEIN KINASE-LIKE"/>
    <property type="match status" value="1"/>
</dbReference>
<dbReference type="Proteomes" id="UP001161017">
    <property type="component" value="Unassembled WGS sequence"/>
</dbReference>
<dbReference type="Pfam" id="PF00069">
    <property type="entry name" value="Pkinase"/>
    <property type="match status" value="1"/>
</dbReference>
<accession>A0AA43QMA3</accession>
<dbReference type="PROSITE" id="PS50011">
    <property type="entry name" value="PROTEIN_KINASE_DOM"/>
    <property type="match status" value="1"/>
</dbReference>
<dbReference type="GO" id="GO:0005524">
    <property type="term" value="F:ATP binding"/>
    <property type="evidence" value="ECO:0007669"/>
    <property type="project" value="InterPro"/>
</dbReference>